<protein>
    <recommendedName>
        <fullName evidence="2">DUF5926 domain-containing protein</fullName>
    </recommendedName>
</protein>
<feature type="region of interest" description="Disordered" evidence="1">
    <location>
        <begin position="267"/>
        <end position="289"/>
    </location>
</feature>
<sequence>MGKQSRRERRAEARKAKKKSRIQYVDRPFEGIEFEADLVAMREIIPSASMRVKLTEEHGGHELTFVTLLPGMAAALRRNDGELLVAMQTVMSSGDVSLDIAERTLRGVELAPGESFNQTDQPEPGPRLQDILDLSAPAELEIHDTYDYWVDSSEAEKPDVQAAIAQATEQMVPTAQVPGVKGAYWCRMQREFVRWVRPEAEDAVADALARLQHKRELTFDGSRFVGAFRAAGLLIPVFELEAGSEADELEKPMAEFAKKFQAAIDDDAPLSPDERRTRSGIISRQVTLR</sequence>
<evidence type="ECO:0000313" key="3">
    <source>
        <dbReference type="EMBL" id="VEI13190.1"/>
    </source>
</evidence>
<feature type="domain" description="DUF5926" evidence="2">
    <location>
        <begin position="28"/>
        <end position="289"/>
    </location>
</feature>
<dbReference type="Pfam" id="PF19348">
    <property type="entry name" value="DUF5926"/>
    <property type="match status" value="1"/>
</dbReference>
<dbReference type="Proteomes" id="UP000269542">
    <property type="component" value="Chromosome"/>
</dbReference>
<dbReference type="InterPro" id="IPR045970">
    <property type="entry name" value="DUF5926"/>
</dbReference>
<dbReference type="RefSeq" id="WP_126416332.1">
    <property type="nucleotide sequence ID" value="NZ_LR134476.1"/>
</dbReference>
<feature type="compositionally biased region" description="Polar residues" evidence="1">
    <location>
        <begin position="280"/>
        <end position="289"/>
    </location>
</feature>
<name>A0A448PE55_9ACTO</name>
<keyword evidence="4" id="KW-1185">Reference proteome</keyword>
<reference evidence="3 4" key="1">
    <citation type="submission" date="2018-12" db="EMBL/GenBank/DDBJ databases">
        <authorList>
            <consortium name="Pathogen Informatics"/>
        </authorList>
    </citation>
    <scope>NUCLEOTIDE SEQUENCE [LARGE SCALE GENOMIC DNA]</scope>
    <source>
        <strain evidence="3 4">NCTC13354</strain>
    </source>
</reference>
<evidence type="ECO:0000313" key="4">
    <source>
        <dbReference type="Proteomes" id="UP000269542"/>
    </source>
</evidence>
<dbReference type="EMBL" id="LR134476">
    <property type="protein sequence ID" value="VEI13190.1"/>
    <property type="molecule type" value="Genomic_DNA"/>
</dbReference>
<gene>
    <name evidence="3" type="ORF">NCTC13354_00899</name>
</gene>
<proteinExistence type="predicted"/>
<evidence type="ECO:0000259" key="2">
    <source>
        <dbReference type="Pfam" id="PF19348"/>
    </source>
</evidence>
<organism evidence="3 4">
    <name type="scientific">Trueperella bialowiezensis</name>
    <dbReference type="NCBI Taxonomy" id="312285"/>
    <lineage>
        <taxon>Bacteria</taxon>
        <taxon>Bacillati</taxon>
        <taxon>Actinomycetota</taxon>
        <taxon>Actinomycetes</taxon>
        <taxon>Actinomycetales</taxon>
        <taxon>Actinomycetaceae</taxon>
        <taxon>Trueperella</taxon>
    </lineage>
</organism>
<dbReference type="KEGG" id="tbw:NCTC13354_00899"/>
<dbReference type="AlphaFoldDB" id="A0A448PE55"/>
<evidence type="ECO:0000256" key="1">
    <source>
        <dbReference type="SAM" id="MobiDB-lite"/>
    </source>
</evidence>
<accession>A0A448PE55</accession>
<dbReference type="OrthoDB" id="5512013at2"/>